<dbReference type="HOGENOM" id="CLU_025128_0_0_0"/>
<dbReference type="GO" id="GO:0005975">
    <property type="term" value="P:carbohydrate metabolic process"/>
    <property type="evidence" value="ECO:0007669"/>
    <property type="project" value="InterPro"/>
</dbReference>
<gene>
    <name evidence="3" type="ordered locus">PSMK_09600</name>
</gene>
<reference evidence="3 4" key="1">
    <citation type="submission" date="2012-02" db="EMBL/GenBank/DDBJ databases">
        <title>Complete genome sequence of Phycisphaera mikurensis NBRC 102666.</title>
        <authorList>
            <person name="Ankai A."/>
            <person name="Hosoyama A."/>
            <person name="Terui Y."/>
            <person name="Sekine M."/>
            <person name="Fukai R."/>
            <person name="Kato Y."/>
            <person name="Nakamura S."/>
            <person name="Yamada-Narita S."/>
            <person name="Kawakoshi A."/>
            <person name="Fukunaga Y."/>
            <person name="Yamazaki S."/>
            <person name="Fujita N."/>
        </authorList>
    </citation>
    <scope>NUCLEOTIDE SEQUENCE [LARGE SCALE GENOMIC DNA]</scope>
    <source>
        <strain evidence="4">NBRC 102666 / KCTC 22515 / FYK2301M01</strain>
    </source>
</reference>
<dbReference type="Proteomes" id="UP000007881">
    <property type="component" value="Chromosome"/>
</dbReference>
<evidence type="ECO:0000313" key="3">
    <source>
        <dbReference type="EMBL" id="BAM03119.1"/>
    </source>
</evidence>
<dbReference type="SUPFAM" id="SSF51445">
    <property type="entry name" value="(Trans)glycosidases"/>
    <property type="match status" value="1"/>
</dbReference>
<dbReference type="GO" id="GO:0004553">
    <property type="term" value="F:hydrolase activity, hydrolyzing O-glycosyl compounds"/>
    <property type="evidence" value="ECO:0007669"/>
    <property type="project" value="InterPro"/>
</dbReference>
<dbReference type="InterPro" id="IPR017853">
    <property type="entry name" value="GH"/>
</dbReference>
<keyword evidence="1" id="KW-0378">Hydrolase</keyword>
<accession>I0ICY1</accession>
<organism evidence="3 4">
    <name type="scientific">Phycisphaera mikurensis (strain NBRC 102666 / KCTC 22515 / FYK2301M01)</name>
    <dbReference type="NCBI Taxonomy" id="1142394"/>
    <lineage>
        <taxon>Bacteria</taxon>
        <taxon>Pseudomonadati</taxon>
        <taxon>Planctomycetota</taxon>
        <taxon>Phycisphaerae</taxon>
        <taxon>Phycisphaerales</taxon>
        <taxon>Phycisphaeraceae</taxon>
        <taxon>Phycisphaera</taxon>
    </lineage>
</organism>
<evidence type="ECO:0000256" key="1">
    <source>
        <dbReference type="ARBA" id="ARBA00022801"/>
    </source>
</evidence>
<dbReference type="AlphaFoldDB" id="I0ICY1"/>
<proteinExistence type="predicted"/>
<evidence type="ECO:0008006" key="5">
    <source>
        <dbReference type="Google" id="ProtNLM"/>
    </source>
</evidence>
<dbReference type="STRING" id="1142394.PSMK_09600"/>
<dbReference type="eggNOG" id="COG3345">
    <property type="taxonomic scope" value="Bacteria"/>
</dbReference>
<evidence type="ECO:0000256" key="2">
    <source>
        <dbReference type="ARBA" id="ARBA00023295"/>
    </source>
</evidence>
<dbReference type="InterPro" id="IPR000111">
    <property type="entry name" value="Glyco_hydro_27/36_CS"/>
</dbReference>
<keyword evidence="4" id="KW-1185">Reference proteome</keyword>
<dbReference type="EMBL" id="AP012338">
    <property type="protein sequence ID" value="BAM03119.1"/>
    <property type="molecule type" value="Genomic_DNA"/>
</dbReference>
<dbReference type="KEGG" id="phm:PSMK_09600"/>
<sequence length="682" mass="74383">MSDTAPPPTPPLRLDDCHASWSGGVLEVGNAAITRRWRIAGGVPLAASLRDERSKREWLVRERADAGADADAAGFTLAPDPRPAPPAQAPALRVVLASPDRRLHVAIFPGLAVVRTRHAQRADGSDAAGAAGTAAIGTSDGVEMEGVEPAARATDARARNVIERLPLAPAHLRLEAVELHGRTDERCEVVQPRRFGRLRGERKLALDGNLFALVEPFSGDGLVLLRHGLLPGSAPPGRRQRPDLLADAGTLELTEEPLQPDAEEGWRIGDWHAVVLHGGGVAGRVAALQHHEHRLRVPTAADRWMVSNTWGDRGRDGRVGEAFVLGEIEAAAELGVDVVQIDDGWQAGRSANSTEAGGKWSGFFESEGFWSPHPDRFPRGLTPLVDAARARGVRLGLWYAPDSSADFANWRRDAQTLLGLHRTLGVTHFKIDAVVIDSGLGESRFHRMIDRVLAGAGGDERITLDLDATAGKRPDFLGRPDAGPVFVQNRYTDWGSWFPHLTLRTLWQLARWVEPSRLRMEWLNPDRNPDRYADDALAPRGCSAAYAFASVMVAAPLAWMELQRLAPERRREAGPVIRAWREARADWVGATVVPVGDEPDGFGWTGFAVAPADPSRPRHLLAFRENHPASERTLGLPWDAIGPARLRLPAAAEALEPCGRELRLRLPRARSFGWWTLAPARA</sequence>
<dbReference type="InterPro" id="IPR013785">
    <property type="entry name" value="Aldolase_TIM"/>
</dbReference>
<dbReference type="RefSeq" id="WP_014436338.1">
    <property type="nucleotide sequence ID" value="NC_017080.1"/>
</dbReference>
<protein>
    <recommendedName>
        <fullName evidence="5">Alpha-galactosidase</fullName>
    </recommendedName>
</protein>
<dbReference type="OrthoDB" id="226366at2"/>
<dbReference type="Gene3D" id="3.20.20.70">
    <property type="entry name" value="Aldolase class I"/>
    <property type="match status" value="1"/>
</dbReference>
<name>I0ICY1_PHYMF</name>
<keyword evidence="2" id="KW-0326">Glycosidase</keyword>
<evidence type="ECO:0000313" key="4">
    <source>
        <dbReference type="Proteomes" id="UP000007881"/>
    </source>
</evidence>
<dbReference type="PROSITE" id="PS00512">
    <property type="entry name" value="ALPHA_GALACTOSIDASE"/>
    <property type="match status" value="1"/>
</dbReference>